<evidence type="ECO:0000256" key="1">
    <source>
        <dbReference type="SAM" id="Phobius"/>
    </source>
</evidence>
<dbReference type="RefSeq" id="WP_105930122.1">
    <property type="nucleotide sequence ID" value="NZ_PVNO01000010.1"/>
</dbReference>
<sequence>MIDGIWPLVLIGLVVAGALGLVTLLLLSKSDIKSSKVTFWIALSGVVLVITPTLIQSVKKPEAYVFVKCQATSETVPSTVSCTAEASDYHSLQWSINNEVIEDATELNIEREIYEPGEYSVKVQITNKNLFRKAESSFSTQVVISEPQPPEPEVLELEVKESFSENSKFPKTIRLYFPPKNGFEIVDAKLESMRTSQAYDIQVSLENGVAVVSGQLKPKNYFKGFSMRPEPARVSGIVTLTQKQVQ</sequence>
<proteinExistence type="predicted"/>
<keyword evidence="1" id="KW-0812">Transmembrane</keyword>
<evidence type="ECO:0000313" key="2">
    <source>
        <dbReference type="EMBL" id="PRO70121.1"/>
    </source>
</evidence>
<dbReference type="EMBL" id="PVNO01000010">
    <property type="protein sequence ID" value="PRO70121.1"/>
    <property type="molecule type" value="Genomic_DNA"/>
</dbReference>
<feature type="transmembrane region" description="Helical" evidence="1">
    <location>
        <begin position="6"/>
        <end position="27"/>
    </location>
</feature>
<protein>
    <recommendedName>
        <fullName evidence="4">Ig-like domain-containing protein</fullName>
    </recommendedName>
</protein>
<evidence type="ECO:0000313" key="3">
    <source>
        <dbReference type="Proteomes" id="UP000239539"/>
    </source>
</evidence>
<accession>A0ABX5CUJ6</accession>
<gene>
    <name evidence="2" type="ORF">C6Y39_04470</name>
</gene>
<organism evidence="2 3">
    <name type="scientific">Alteromonas gracilis</name>
    <dbReference type="NCBI Taxonomy" id="1479524"/>
    <lineage>
        <taxon>Bacteria</taxon>
        <taxon>Pseudomonadati</taxon>
        <taxon>Pseudomonadota</taxon>
        <taxon>Gammaproteobacteria</taxon>
        <taxon>Alteromonadales</taxon>
        <taxon>Alteromonadaceae</taxon>
        <taxon>Alteromonas/Salinimonas group</taxon>
        <taxon>Alteromonas</taxon>
    </lineage>
</organism>
<feature type="transmembrane region" description="Helical" evidence="1">
    <location>
        <begin position="39"/>
        <end position="58"/>
    </location>
</feature>
<comment type="caution">
    <text evidence="2">The sequence shown here is derived from an EMBL/GenBank/DDBJ whole genome shotgun (WGS) entry which is preliminary data.</text>
</comment>
<keyword evidence="1" id="KW-1133">Transmembrane helix</keyword>
<evidence type="ECO:0008006" key="4">
    <source>
        <dbReference type="Google" id="ProtNLM"/>
    </source>
</evidence>
<dbReference type="Proteomes" id="UP000239539">
    <property type="component" value="Unassembled WGS sequence"/>
</dbReference>
<keyword evidence="1" id="KW-0472">Membrane</keyword>
<name>A0ABX5CUJ6_9ALTE</name>
<keyword evidence="3" id="KW-1185">Reference proteome</keyword>
<reference evidence="3" key="1">
    <citation type="journal article" date="2020" name="Int. J. Syst. Evol. Microbiol.">
        <title>Alteromonas alba sp. nov., a marine bacterium isolated from the seawater of the West Pacific Ocean.</title>
        <authorList>
            <person name="Sun C."/>
            <person name="Wu Y.-H."/>
            <person name="Xamxidin M."/>
            <person name="Cheng H."/>
            <person name="Xu X.-W."/>
        </authorList>
    </citation>
    <scope>NUCLEOTIDE SEQUENCE [LARGE SCALE GENOMIC DNA]</scope>
    <source>
        <strain evidence="3">9a2</strain>
    </source>
</reference>